<dbReference type="Proteomes" id="UP000745577">
    <property type="component" value="Unassembled WGS sequence"/>
</dbReference>
<accession>A0A955L091</accession>
<evidence type="ECO:0000313" key="2">
    <source>
        <dbReference type="Proteomes" id="UP000745577"/>
    </source>
</evidence>
<protein>
    <submittedName>
        <fullName evidence="1">Uncharacterized protein</fullName>
    </submittedName>
</protein>
<proteinExistence type="predicted"/>
<gene>
    <name evidence="1" type="ORF">KC675_01655</name>
</gene>
<name>A0A955L091_9BACT</name>
<organism evidence="1 2">
    <name type="scientific">Candidatus Dojkabacteria bacterium</name>
    <dbReference type="NCBI Taxonomy" id="2099670"/>
    <lineage>
        <taxon>Bacteria</taxon>
        <taxon>Candidatus Dojkabacteria</taxon>
    </lineage>
</organism>
<evidence type="ECO:0000313" key="1">
    <source>
        <dbReference type="EMBL" id="MCA9379863.1"/>
    </source>
</evidence>
<dbReference type="EMBL" id="JAGQLL010000016">
    <property type="protein sequence ID" value="MCA9379863.1"/>
    <property type="molecule type" value="Genomic_DNA"/>
</dbReference>
<reference evidence="1" key="1">
    <citation type="submission" date="2020-04" db="EMBL/GenBank/DDBJ databases">
        <authorList>
            <person name="Zhang T."/>
        </authorList>
    </citation>
    <scope>NUCLEOTIDE SEQUENCE</scope>
    <source>
        <strain evidence="1">HKST-UBA15</strain>
    </source>
</reference>
<comment type="caution">
    <text evidence="1">The sequence shown here is derived from an EMBL/GenBank/DDBJ whole genome shotgun (WGS) entry which is preliminary data.</text>
</comment>
<reference evidence="1" key="2">
    <citation type="journal article" date="2021" name="Microbiome">
        <title>Successional dynamics and alternative stable states in a saline activated sludge microbial community over 9 years.</title>
        <authorList>
            <person name="Wang Y."/>
            <person name="Ye J."/>
            <person name="Ju F."/>
            <person name="Liu L."/>
            <person name="Boyd J.A."/>
            <person name="Deng Y."/>
            <person name="Parks D.H."/>
            <person name="Jiang X."/>
            <person name="Yin X."/>
            <person name="Woodcroft B.J."/>
            <person name="Tyson G.W."/>
            <person name="Hugenholtz P."/>
            <person name="Polz M.F."/>
            <person name="Zhang T."/>
        </authorList>
    </citation>
    <scope>NUCLEOTIDE SEQUENCE</scope>
    <source>
        <strain evidence="1">HKST-UBA15</strain>
    </source>
</reference>
<sequence length="282" mass="31568">MQELNAFNLLPDNLMPVVSLQPNAYEELKRRISKIPTALGINYGAFQQEFVELFWEPPASGFDSRTVDVLYYSLMLAYDRIAGLTIHPQVAKFLPSYFSFDVSSIHEAAQREEEKTHILLGSLTPYSTLAHEKAVEFLFGSSANAIHFDIGSVQLTSPVLKSSPSFQADARQLPLSPNSVITFWSNNLFGEFGRSIKEKIAVFSELDRTLSTGGAFLGVETTENTNLAIDFFKSHAYETSVKPALCYTSASQEEDFLLRGKSNFKVETNYDGYFSFMVTKLN</sequence>
<dbReference type="AlphaFoldDB" id="A0A955L091"/>